<dbReference type="EMBL" id="CM023483">
    <property type="protein sequence ID" value="KAH6937165.1"/>
    <property type="molecule type" value="Genomic_DNA"/>
</dbReference>
<organism evidence="1 2">
    <name type="scientific">Hyalomma asiaticum</name>
    <name type="common">Tick</name>
    <dbReference type="NCBI Taxonomy" id="266040"/>
    <lineage>
        <taxon>Eukaryota</taxon>
        <taxon>Metazoa</taxon>
        <taxon>Ecdysozoa</taxon>
        <taxon>Arthropoda</taxon>
        <taxon>Chelicerata</taxon>
        <taxon>Arachnida</taxon>
        <taxon>Acari</taxon>
        <taxon>Parasitiformes</taxon>
        <taxon>Ixodida</taxon>
        <taxon>Ixodoidea</taxon>
        <taxon>Ixodidae</taxon>
        <taxon>Hyalomminae</taxon>
        <taxon>Hyalomma</taxon>
    </lineage>
</organism>
<reference evidence="1" key="1">
    <citation type="submission" date="2020-05" db="EMBL/GenBank/DDBJ databases">
        <title>Large-scale comparative analyses of tick genomes elucidate their genetic diversity and vector capacities.</title>
        <authorList>
            <person name="Jia N."/>
            <person name="Wang J."/>
            <person name="Shi W."/>
            <person name="Du L."/>
            <person name="Sun Y."/>
            <person name="Zhan W."/>
            <person name="Jiang J."/>
            <person name="Wang Q."/>
            <person name="Zhang B."/>
            <person name="Ji P."/>
            <person name="Sakyi L.B."/>
            <person name="Cui X."/>
            <person name="Yuan T."/>
            <person name="Jiang B."/>
            <person name="Yang W."/>
            <person name="Lam T.T.-Y."/>
            <person name="Chang Q."/>
            <person name="Ding S."/>
            <person name="Wang X."/>
            <person name="Zhu J."/>
            <person name="Ruan X."/>
            <person name="Zhao L."/>
            <person name="Wei J."/>
            <person name="Que T."/>
            <person name="Du C."/>
            <person name="Cheng J."/>
            <person name="Dai P."/>
            <person name="Han X."/>
            <person name="Huang E."/>
            <person name="Gao Y."/>
            <person name="Liu J."/>
            <person name="Shao H."/>
            <person name="Ye R."/>
            <person name="Li L."/>
            <person name="Wei W."/>
            <person name="Wang X."/>
            <person name="Wang C."/>
            <person name="Yang T."/>
            <person name="Huo Q."/>
            <person name="Li W."/>
            <person name="Guo W."/>
            <person name="Chen H."/>
            <person name="Zhou L."/>
            <person name="Ni X."/>
            <person name="Tian J."/>
            <person name="Zhou Y."/>
            <person name="Sheng Y."/>
            <person name="Liu T."/>
            <person name="Pan Y."/>
            <person name="Xia L."/>
            <person name="Li J."/>
            <person name="Zhao F."/>
            <person name="Cao W."/>
        </authorList>
    </citation>
    <scope>NUCLEOTIDE SEQUENCE</scope>
    <source>
        <strain evidence="1">Hyas-2018</strain>
    </source>
</reference>
<comment type="caution">
    <text evidence="1">The sequence shown here is derived from an EMBL/GenBank/DDBJ whole genome shotgun (WGS) entry which is preliminary data.</text>
</comment>
<gene>
    <name evidence="1" type="ORF">HPB50_025811</name>
</gene>
<sequence>MHAGAIVAGPREQRQPPTVLRAGCAARAAPAAASAKPRPCSSGLHSPLTIGRFPLLLASGPRVFVPQRLGPAVRFDFSDMRFLHR</sequence>
<proteinExistence type="predicted"/>
<evidence type="ECO:0000313" key="1">
    <source>
        <dbReference type="EMBL" id="KAH6937165.1"/>
    </source>
</evidence>
<accession>A0ACB7SR76</accession>
<protein>
    <submittedName>
        <fullName evidence="1">Uncharacterized protein</fullName>
    </submittedName>
</protein>
<evidence type="ECO:0000313" key="2">
    <source>
        <dbReference type="Proteomes" id="UP000821845"/>
    </source>
</evidence>
<dbReference type="Proteomes" id="UP000821845">
    <property type="component" value="Chromosome 3"/>
</dbReference>
<name>A0ACB7SR76_HYAAI</name>
<keyword evidence="2" id="KW-1185">Reference proteome</keyword>